<name>A0A6J7FVR6_9ZZZZ</name>
<dbReference type="AlphaFoldDB" id="A0A6J7FVR6"/>
<protein>
    <submittedName>
        <fullName evidence="1">Unannotated protein</fullName>
    </submittedName>
</protein>
<reference evidence="1" key="1">
    <citation type="submission" date="2020-05" db="EMBL/GenBank/DDBJ databases">
        <authorList>
            <person name="Chiriac C."/>
            <person name="Salcher M."/>
            <person name="Ghai R."/>
            <person name="Kavagutti S V."/>
        </authorList>
    </citation>
    <scope>NUCLEOTIDE SEQUENCE</scope>
</reference>
<sequence length="100" mass="11386">MDINGQRLNSHHRDTVEHIFRHPISHNVRWVDVVSLLNAVAETEERHDGRFKVALGEEIHVFDPPRHKDIDTEMLVDVRRMLKSAGFGPQSGAAEESPAE</sequence>
<organism evidence="1">
    <name type="scientific">freshwater metagenome</name>
    <dbReference type="NCBI Taxonomy" id="449393"/>
    <lineage>
        <taxon>unclassified sequences</taxon>
        <taxon>metagenomes</taxon>
        <taxon>ecological metagenomes</taxon>
    </lineage>
</organism>
<proteinExistence type="predicted"/>
<evidence type="ECO:0000313" key="1">
    <source>
        <dbReference type="EMBL" id="CAB4899922.1"/>
    </source>
</evidence>
<accession>A0A6J7FVR6</accession>
<dbReference type="EMBL" id="CAFBMR010000001">
    <property type="protein sequence ID" value="CAB4899922.1"/>
    <property type="molecule type" value="Genomic_DNA"/>
</dbReference>
<gene>
    <name evidence="1" type="ORF">UFOPK3610_00062</name>
</gene>